<evidence type="ECO:0000256" key="1">
    <source>
        <dbReference type="SAM" id="MobiDB-lite"/>
    </source>
</evidence>
<evidence type="ECO:0000313" key="3">
    <source>
        <dbReference type="Proteomes" id="UP000479190"/>
    </source>
</evidence>
<name>A0A6H5IAC7_9HYME</name>
<sequence length="177" mass="20456">MRKYLPLVKIGEVNREMKDDEVLEEMWERNLKEDVTQEEFKSTVKCEDCKNCERWQVMRTDINNHRSGATLPLHGLNIARPSALRIESGIWIPSPASAQDQNTLPDPTPSQAPQVVDSWICDVSHRPFASSDGLGQHMRKGHPKEANEQVMVAASKERWRDQEKEKRRQQYEAVYVS</sequence>
<reference evidence="2 3" key="1">
    <citation type="submission" date="2020-02" db="EMBL/GenBank/DDBJ databases">
        <authorList>
            <person name="Ferguson B K."/>
        </authorList>
    </citation>
    <scope>NUCLEOTIDE SEQUENCE [LARGE SCALE GENOMIC DNA]</scope>
</reference>
<proteinExistence type="predicted"/>
<feature type="region of interest" description="Disordered" evidence="1">
    <location>
        <begin position="154"/>
        <end position="177"/>
    </location>
</feature>
<accession>A0A6H5IAC7</accession>
<organism evidence="2 3">
    <name type="scientific">Trichogramma brassicae</name>
    <dbReference type="NCBI Taxonomy" id="86971"/>
    <lineage>
        <taxon>Eukaryota</taxon>
        <taxon>Metazoa</taxon>
        <taxon>Ecdysozoa</taxon>
        <taxon>Arthropoda</taxon>
        <taxon>Hexapoda</taxon>
        <taxon>Insecta</taxon>
        <taxon>Pterygota</taxon>
        <taxon>Neoptera</taxon>
        <taxon>Endopterygota</taxon>
        <taxon>Hymenoptera</taxon>
        <taxon>Apocrita</taxon>
        <taxon>Proctotrupomorpha</taxon>
        <taxon>Chalcidoidea</taxon>
        <taxon>Trichogrammatidae</taxon>
        <taxon>Trichogramma</taxon>
    </lineage>
</organism>
<evidence type="ECO:0000313" key="2">
    <source>
        <dbReference type="EMBL" id="CAB0034355.1"/>
    </source>
</evidence>
<dbReference type="AlphaFoldDB" id="A0A6H5IAC7"/>
<dbReference type="EMBL" id="CADCXV010000740">
    <property type="protein sequence ID" value="CAB0034355.1"/>
    <property type="molecule type" value="Genomic_DNA"/>
</dbReference>
<dbReference type="Proteomes" id="UP000479190">
    <property type="component" value="Unassembled WGS sequence"/>
</dbReference>
<keyword evidence="3" id="KW-1185">Reference proteome</keyword>
<feature type="compositionally biased region" description="Basic and acidic residues" evidence="1">
    <location>
        <begin position="155"/>
        <end position="170"/>
    </location>
</feature>
<protein>
    <submittedName>
        <fullName evidence="2">Uncharacterized protein</fullName>
    </submittedName>
</protein>
<gene>
    <name evidence="2" type="ORF">TBRA_LOCUS6253</name>
</gene>